<feature type="repeat" description="ANK" evidence="6">
    <location>
        <begin position="611"/>
        <end position="643"/>
    </location>
</feature>
<evidence type="ECO:0000256" key="2">
    <source>
        <dbReference type="ARBA" id="ARBA00022723"/>
    </source>
</evidence>
<dbReference type="SUPFAM" id="SSF47188">
    <property type="entry name" value="Hemerythrin-like"/>
    <property type="match status" value="1"/>
</dbReference>
<dbReference type="InterPro" id="IPR035938">
    <property type="entry name" value="Hemerythrin-like_sf"/>
</dbReference>
<feature type="repeat" description="ANK" evidence="6">
    <location>
        <begin position="814"/>
        <end position="847"/>
    </location>
</feature>
<dbReference type="VEuPathDB" id="AmoebaDB:NF0087830"/>
<dbReference type="InterPro" id="IPR002110">
    <property type="entry name" value="Ankyrin_rpt"/>
</dbReference>
<evidence type="ECO:0000256" key="1">
    <source>
        <dbReference type="ARBA" id="ARBA00010587"/>
    </source>
</evidence>
<accession>A0A6A5BIN7</accession>
<dbReference type="PROSITE" id="PS50088">
    <property type="entry name" value="ANK_REPEAT"/>
    <property type="match status" value="5"/>
</dbReference>
<protein>
    <submittedName>
        <fullName evidence="8">Uncharacterized protein</fullName>
    </submittedName>
</protein>
<proteinExistence type="inferred from homology"/>
<feature type="repeat" description="ANK" evidence="6">
    <location>
        <begin position="644"/>
        <end position="676"/>
    </location>
</feature>
<dbReference type="VEuPathDB" id="AmoebaDB:NfTy_068920"/>
<dbReference type="AlphaFoldDB" id="A0A6A5BIN7"/>
<comment type="similarity">
    <text evidence="1">Belongs to the hemerythrin family.</text>
</comment>
<name>A0A6A5BIN7_NAEFO</name>
<evidence type="ECO:0000256" key="6">
    <source>
        <dbReference type="PROSITE-ProRule" id="PRU00023"/>
    </source>
</evidence>
<dbReference type="PANTHER" id="PTHR24198">
    <property type="entry name" value="ANKYRIN REPEAT AND PROTEIN KINASE DOMAIN-CONTAINING PROTEIN"/>
    <property type="match status" value="1"/>
</dbReference>
<keyword evidence="4" id="KW-0408">Iron</keyword>
<dbReference type="CDD" id="cd12107">
    <property type="entry name" value="Hemerythrin"/>
    <property type="match status" value="1"/>
</dbReference>
<feature type="compositionally biased region" description="Basic and acidic residues" evidence="7">
    <location>
        <begin position="210"/>
        <end position="224"/>
    </location>
</feature>
<feature type="compositionally biased region" description="Basic residues" evidence="7">
    <location>
        <begin position="324"/>
        <end position="340"/>
    </location>
</feature>
<keyword evidence="3" id="KW-0677">Repeat</keyword>
<dbReference type="Gene3D" id="1.20.120.50">
    <property type="entry name" value="Hemerythrin-like"/>
    <property type="match status" value="1"/>
</dbReference>
<keyword evidence="2" id="KW-0479">Metal-binding</keyword>
<dbReference type="Pfam" id="PF12796">
    <property type="entry name" value="Ank_2"/>
    <property type="match status" value="2"/>
</dbReference>
<dbReference type="InterPro" id="IPR036770">
    <property type="entry name" value="Ankyrin_rpt-contain_sf"/>
</dbReference>
<keyword evidence="5 6" id="KW-0040">ANK repeat</keyword>
<dbReference type="PROSITE" id="PS50297">
    <property type="entry name" value="ANK_REP_REGION"/>
    <property type="match status" value="5"/>
</dbReference>
<dbReference type="NCBIfam" id="TIGR02481">
    <property type="entry name" value="hemeryth_dom"/>
    <property type="match status" value="1"/>
</dbReference>
<keyword evidence="9" id="KW-1185">Reference proteome</keyword>
<dbReference type="PANTHER" id="PTHR24198:SF165">
    <property type="entry name" value="ANKYRIN REPEAT-CONTAINING PROTEIN-RELATED"/>
    <property type="match status" value="1"/>
</dbReference>
<dbReference type="OrthoDB" id="10257076at2759"/>
<feature type="repeat" description="ANK" evidence="6">
    <location>
        <begin position="848"/>
        <end position="880"/>
    </location>
</feature>
<reference evidence="8 9" key="1">
    <citation type="journal article" date="2019" name="Sci. Rep.">
        <title>Nanopore sequencing improves the draft genome of the human pathogenic amoeba Naegleria fowleri.</title>
        <authorList>
            <person name="Liechti N."/>
            <person name="Schurch N."/>
            <person name="Bruggmann R."/>
            <person name="Wittwer M."/>
        </authorList>
    </citation>
    <scope>NUCLEOTIDE SEQUENCE [LARGE SCALE GENOMIC DNA]</scope>
    <source>
        <strain evidence="8 9">ATCC 30894</strain>
    </source>
</reference>
<dbReference type="SUPFAM" id="SSF48403">
    <property type="entry name" value="Ankyrin repeat"/>
    <property type="match status" value="2"/>
</dbReference>
<dbReference type="GO" id="GO:0046872">
    <property type="term" value="F:metal ion binding"/>
    <property type="evidence" value="ECO:0007669"/>
    <property type="project" value="UniProtKB-KW"/>
</dbReference>
<evidence type="ECO:0000256" key="7">
    <source>
        <dbReference type="SAM" id="MobiDB-lite"/>
    </source>
</evidence>
<feature type="region of interest" description="Disordered" evidence="7">
    <location>
        <begin position="1"/>
        <end position="33"/>
    </location>
</feature>
<feature type="region of interest" description="Disordered" evidence="7">
    <location>
        <begin position="102"/>
        <end position="257"/>
    </location>
</feature>
<dbReference type="GeneID" id="68111340"/>
<dbReference type="Proteomes" id="UP000444721">
    <property type="component" value="Unassembled WGS sequence"/>
</dbReference>
<gene>
    <name evidence="8" type="ORF">FDP41_004122</name>
</gene>
<dbReference type="VEuPathDB" id="AmoebaDB:FDP41_004122"/>
<feature type="repeat" description="ANK" evidence="6">
    <location>
        <begin position="578"/>
        <end position="610"/>
    </location>
</feature>
<evidence type="ECO:0000256" key="5">
    <source>
        <dbReference type="ARBA" id="ARBA00023043"/>
    </source>
</evidence>
<feature type="compositionally biased region" description="Low complexity" evidence="7">
    <location>
        <begin position="102"/>
        <end position="190"/>
    </location>
</feature>
<dbReference type="EMBL" id="VFQX01000036">
    <property type="protein sequence ID" value="KAF0976827.1"/>
    <property type="molecule type" value="Genomic_DNA"/>
</dbReference>
<comment type="caution">
    <text evidence="8">The sequence shown here is derived from an EMBL/GenBank/DDBJ whole genome shotgun (WGS) entry which is preliminary data.</text>
</comment>
<dbReference type="SMART" id="SM00248">
    <property type="entry name" value="ANK"/>
    <property type="match status" value="6"/>
</dbReference>
<dbReference type="InterPro" id="IPR012827">
    <property type="entry name" value="Hemerythrin_metal-bd"/>
</dbReference>
<evidence type="ECO:0000256" key="3">
    <source>
        <dbReference type="ARBA" id="ARBA00022737"/>
    </source>
</evidence>
<feature type="region of interest" description="Disordered" evidence="7">
    <location>
        <begin position="299"/>
        <end position="345"/>
    </location>
</feature>
<evidence type="ECO:0000313" key="9">
    <source>
        <dbReference type="Proteomes" id="UP000444721"/>
    </source>
</evidence>
<organism evidence="8 9">
    <name type="scientific">Naegleria fowleri</name>
    <name type="common">Brain eating amoeba</name>
    <dbReference type="NCBI Taxonomy" id="5763"/>
    <lineage>
        <taxon>Eukaryota</taxon>
        <taxon>Discoba</taxon>
        <taxon>Heterolobosea</taxon>
        <taxon>Tetramitia</taxon>
        <taxon>Eutetramitia</taxon>
        <taxon>Vahlkampfiidae</taxon>
        <taxon>Naegleria</taxon>
    </lineage>
</organism>
<dbReference type="Gene3D" id="1.25.40.20">
    <property type="entry name" value="Ankyrin repeat-containing domain"/>
    <property type="match status" value="3"/>
</dbReference>
<evidence type="ECO:0000256" key="4">
    <source>
        <dbReference type="ARBA" id="ARBA00023004"/>
    </source>
</evidence>
<evidence type="ECO:0000313" key="8">
    <source>
        <dbReference type="EMBL" id="KAF0976827.1"/>
    </source>
</evidence>
<dbReference type="RefSeq" id="XP_044561540.1">
    <property type="nucleotide sequence ID" value="XM_044707503.1"/>
</dbReference>
<sequence length="1112" mass="125576">MSFRASATTPNNHHPQQQPPPSLPSPLSSNMSTPFRTSIRELSSTGGVGGGPTMSCCSPCSPRNHHSSLLTFSASATTTHSTTTTTHTPTNNNKMMMISASTTTHTPTTSITTTSSNNTNTSSSSNHCSSSTTNTTNTNTTTSRSRNSSRSSTTTKTSPNHLNPTTTTTTTTTVDTSSSSLLRANSSSSLPRRRMKPFHDLTNSCHTNHHHETMSQRSSRSSDHEEFDTLNDDIPSSLSCGTRESHHSDISEDDDVIHDTKVLTQNLTIHNDEKESFDSKNEFVRRMNSQVHIHAGKKMFTFTPSPSKEEEEEQISSSPPSPPIHHHHHQQEEHHHHRQRPNTIRCKTTDDIRTIYRANGSSPNLISHKKHSYSVRDKSRTLLWLNRDKHDMVVIHSPGSPNIGNGNHSINGNNHFDLHSSFILRAAVTPRGNTNGTLKMDHAATSVDLSSNGMNHPSEDSSTLTNVNNNNLHLLGMDDEEEDEEMKMERRKNIPTCFSDVTEELHYYIKNNLLDEFKRTLERERNENNGKFNVSTQYLDKDANNSSLLHKSASLNRFKFMGVLIDDYRAFIEKKDIGGSTPLFYAVANNCIRACFYLLNKGCSVNIRDNFENTPLSVALRKGHMDVAKTLILFGADVNFKTQKGQTCLHMCCEEGDLSKVEFLLERGASIMRMNREDQYCFFQAAPHPHIIEYLCRYLLSIEEESVFNNCPTPSPTSMVPSKVKNLEIEEQNKQDKQIFENMQDALSTTTSTNGRDSTTKPTFSKLIVKMSGAGNTIIHHCASFGYLTSLKILVNYMNYETIVECLNTKDKKNGDTPLHVAVRKGHQDIALLLARAREVDVDAQNDSGDTALHIAISQQNQEIVTILVAANCSVNIKNNQKLTAKQLAKKYNMSLKVEQDKTLKSLKTQQTLGFFQKMKMKFKKESNLTLEEKAAKRHTSAFIGSNTRLSTKDVRRISRGSSNMNKIVSQDEIEDMIKNQPYLKWTSKLEFDPEMNEYHKELFYQVNKLYYYWVADQHSIQIQICLSDLLEKTRKFFSKQDQYMQEHHYSALAAHKQDHDMFLNKIESTLNKLNTLDCSLDEDLFSQISTSLLNHVLKHDMGLSIFSKKKK</sequence>